<sequence length="96" mass="10347">MAECDTCGDDVRRRFRHRRRTEAMTHRRTERVCASCHPDLPDAVAPDDPGGGTADERGGRAIADGGTHRACPVCSGATITDGTSDTCLECGWTTNR</sequence>
<dbReference type="EMBL" id="CP101873">
    <property type="protein sequence ID" value="WMT07580.1"/>
    <property type="molecule type" value="Genomic_DNA"/>
</dbReference>
<reference evidence="2 4" key="1">
    <citation type="submission" date="2022-07" db="EMBL/GenBank/DDBJ databases">
        <title>Two temperate virus in Haloterrigena jeotgali A29.</title>
        <authorList>
            <person name="Deng X."/>
        </authorList>
    </citation>
    <scope>NUCLEOTIDE SEQUENCE [LARGE SCALE GENOMIC DNA]</scope>
    <source>
        <strain evidence="2 4">A29</strain>
    </source>
</reference>
<protein>
    <submittedName>
        <fullName evidence="2">Uncharacterized protein</fullName>
    </submittedName>
</protein>
<evidence type="ECO:0000313" key="4">
    <source>
        <dbReference type="Proteomes" id="UP001224926"/>
    </source>
</evidence>
<dbReference type="EMBL" id="CP101873">
    <property type="protein sequence ID" value="WMT08212.1"/>
    <property type="molecule type" value="Genomic_DNA"/>
</dbReference>
<proteinExistence type="predicted"/>
<evidence type="ECO:0000313" key="3">
    <source>
        <dbReference type="EMBL" id="WMT08212.1"/>
    </source>
</evidence>
<evidence type="ECO:0000256" key="1">
    <source>
        <dbReference type="SAM" id="MobiDB-lite"/>
    </source>
</evidence>
<gene>
    <name evidence="3" type="ORF">NP511_00915</name>
    <name evidence="2" type="ORF">NP511_19630</name>
</gene>
<evidence type="ECO:0000313" key="2">
    <source>
        <dbReference type="EMBL" id="WMT07580.1"/>
    </source>
</evidence>
<dbReference type="RefSeq" id="WP_049966772.1">
    <property type="nucleotide sequence ID" value="NZ_CP101873.1"/>
</dbReference>
<organism evidence="2 4">
    <name type="scientific">Natrinema thermotolerans</name>
    <dbReference type="NCBI Taxonomy" id="121872"/>
    <lineage>
        <taxon>Archaea</taxon>
        <taxon>Methanobacteriati</taxon>
        <taxon>Methanobacteriota</taxon>
        <taxon>Stenosarchaea group</taxon>
        <taxon>Halobacteria</taxon>
        <taxon>Halobacteriales</taxon>
        <taxon>Natrialbaceae</taxon>
        <taxon>Natrinema</taxon>
    </lineage>
</organism>
<keyword evidence="4" id="KW-1185">Reference proteome</keyword>
<accession>A0AAF0PE85</accession>
<dbReference type="Proteomes" id="UP001224926">
    <property type="component" value="Chromosome"/>
</dbReference>
<dbReference type="GeneID" id="84216200"/>
<feature type="region of interest" description="Disordered" evidence="1">
    <location>
        <begin position="38"/>
        <end position="61"/>
    </location>
</feature>
<name>A0AAF0PE85_9EURY</name>
<dbReference type="AlphaFoldDB" id="A0AAF0PE85"/>
<dbReference type="GeneID" id="39864674"/>